<sequence>MDTFLGFPTWLIIGICVLVPVVVCLIIVPLVISGKYKTQAEDDSVIGPSAAFLGTAFTLLLAFVIVNVWSAESAREEALFREFSQVEDIMLEVSVIDPAMEKEFHESLQTYVNSLIAKEIEVSPPIGGDDETNSAFQAFLKVVDKSQVELSADNTKATEANGLFTEVQQLISERQTRVNSGGAHLDVIFVAIMALLGLMTVILVSLLPATSSKKSKWVQSLSVAITTGLIMSMVFYISSVGYSHRAEQGQIERILELFSK</sequence>
<accession>A0A6J7SP71</accession>
<feature type="transmembrane region" description="Helical" evidence="1">
    <location>
        <begin position="12"/>
        <end position="33"/>
    </location>
</feature>
<feature type="transmembrane region" description="Helical" evidence="1">
    <location>
        <begin position="45"/>
        <end position="69"/>
    </location>
</feature>
<proteinExistence type="predicted"/>
<evidence type="ECO:0000313" key="2">
    <source>
        <dbReference type="EMBL" id="CAB5043027.1"/>
    </source>
</evidence>
<keyword evidence="1" id="KW-0812">Transmembrane</keyword>
<feature type="transmembrane region" description="Helical" evidence="1">
    <location>
        <begin position="187"/>
        <end position="209"/>
    </location>
</feature>
<reference evidence="2" key="1">
    <citation type="submission" date="2020-05" db="EMBL/GenBank/DDBJ databases">
        <authorList>
            <person name="Chiriac C."/>
            <person name="Salcher M."/>
            <person name="Ghai R."/>
            <person name="Kavagutti S V."/>
        </authorList>
    </citation>
    <scope>NUCLEOTIDE SEQUENCE</scope>
</reference>
<evidence type="ECO:0000256" key="1">
    <source>
        <dbReference type="SAM" id="Phobius"/>
    </source>
</evidence>
<dbReference type="EMBL" id="CAFBPZ010000171">
    <property type="protein sequence ID" value="CAB5043027.1"/>
    <property type="molecule type" value="Genomic_DNA"/>
</dbReference>
<protein>
    <submittedName>
        <fullName evidence="2">Unannotated protein</fullName>
    </submittedName>
</protein>
<keyword evidence="1" id="KW-1133">Transmembrane helix</keyword>
<dbReference type="InterPro" id="IPR025333">
    <property type="entry name" value="DUF4239"/>
</dbReference>
<keyword evidence="1" id="KW-0472">Membrane</keyword>
<dbReference type="Pfam" id="PF14023">
    <property type="entry name" value="Bestrophin-like"/>
    <property type="match status" value="1"/>
</dbReference>
<feature type="transmembrane region" description="Helical" evidence="1">
    <location>
        <begin position="221"/>
        <end position="242"/>
    </location>
</feature>
<gene>
    <name evidence="2" type="ORF">UFOPK4237_01677</name>
</gene>
<name>A0A6J7SP71_9ZZZZ</name>
<dbReference type="AlphaFoldDB" id="A0A6J7SP71"/>
<organism evidence="2">
    <name type="scientific">freshwater metagenome</name>
    <dbReference type="NCBI Taxonomy" id="449393"/>
    <lineage>
        <taxon>unclassified sequences</taxon>
        <taxon>metagenomes</taxon>
        <taxon>ecological metagenomes</taxon>
    </lineage>
</organism>